<protein>
    <recommendedName>
        <fullName evidence="2">DUF5777 domain-containing protein</fullName>
    </recommendedName>
</protein>
<feature type="chain" id="PRO_5009263775" description="DUF5777 domain-containing protein" evidence="1">
    <location>
        <begin position="20"/>
        <end position="309"/>
    </location>
</feature>
<dbReference type="Proteomes" id="UP000199679">
    <property type="component" value="Chromosome I"/>
</dbReference>
<evidence type="ECO:0000313" key="4">
    <source>
        <dbReference type="Proteomes" id="UP000199679"/>
    </source>
</evidence>
<dbReference type="OrthoDB" id="1117410at2"/>
<dbReference type="STRING" id="652787.SAMN05216490_2033"/>
<sequence>MKKYLILFSLLIISKGLIAQQTDTTKSKSSTSSADSLLNSMSTDDKKHPVVAFKSTRLILSQSTQTVKKNNLNFQIIHRFGDLAGKNGGGQVFYGLDDINDVYIGLEYGLTDNLNVDFGRSTFGKLVNLDLKYAVLHETSDSSIPVSLTLLGESGVNTYGSYDTFSDRLSWFGQAIISREITSIFTLQVSPGYLSTNTADPNVLGIETHFFNLAGAAKLKVTNHMSVLVDYAHPFSSFRTSANGFHDPLGFGIEIETGGHVFTLNITNANAIDPINYLSNTRENFSKGQYRIGFTISRIFDFNHKETYR</sequence>
<evidence type="ECO:0000259" key="2">
    <source>
        <dbReference type="Pfam" id="PF19089"/>
    </source>
</evidence>
<dbReference type="InterPro" id="IPR045916">
    <property type="entry name" value="DUF5777"/>
</dbReference>
<keyword evidence="1" id="KW-0732">Signal</keyword>
<gene>
    <name evidence="3" type="ORF">SAMN05216490_2033</name>
</gene>
<proteinExistence type="predicted"/>
<accession>A0A1H1VWQ7</accession>
<dbReference type="EMBL" id="LT629740">
    <property type="protein sequence ID" value="SDS89334.1"/>
    <property type="molecule type" value="Genomic_DNA"/>
</dbReference>
<dbReference type="AlphaFoldDB" id="A0A1H1VWQ7"/>
<feature type="domain" description="DUF5777" evidence="2">
    <location>
        <begin position="53"/>
        <end position="300"/>
    </location>
</feature>
<evidence type="ECO:0000256" key="1">
    <source>
        <dbReference type="SAM" id="SignalP"/>
    </source>
</evidence>
<reference evidence="3 4" key="1">
    <citation type="submission" date="2016-10" db="EMBL/GenBank/DDBJ databases">
        <authorList>
            <person name="de Groot N.N."/>
        </authorList>
    </citation>
    <scope>NUCLEOTIDE SEQUENCE [LARGE SCALE GENOMIC DNA]</scope>
    <source>
        <strain evidence="3 4">MP1X4</strain>
    </source>
</reference>
<organism evidence="3 4">
    <name type="scientific">Mucilaginibacter mallensis</name>
    <dbReference type="NCBI Taxonomy" id="652787"/>
    <lineage>
        <taxon>Bacteria</taxon>
        <taxon>Pseudomonadati</taxon>
        <taxon>Bacteroidota</taxon>
        <taxon>Sphingobacteriia</taxon>
        <taxon>Sphingobacteriales</taxon>
        <taxon>Sphingobacteriaceae</taxon>
        <taxon>Mucilaginibacter</taxon>
    </lineage>
</organism>
<feature type="signal peptide" evidence="1">
    <location>
        <begin position="1"/>
        <end position="19"/>
    </location>
</feature>
<name>A0A1H1VWQ7_MUCMA</name>
<evidence type="ECO:0000313" key="3">
    <source>
        <dbReference type="EMBL" id="SDS89334.1"/>
    </source>
</evidence>
<dbReference type="Pfam" id="PF19089">
    <property type="entry name" value="DUF5777"/>
    <property type="match status" value="1"/>
</dbReference>
<dbReference type="RefSeq" id="WP_091371871.1">
    <property type="nucleotide sequence ID" value="NZ_LT629740.1"/>
</dbReference>
<keyword evidence="4" id="KW-1185">Reference proteome</keyword>